<dbReference type="GO" id="GO:0003712">
    <property type="term" value="F:transcription coregulator activity"/>
    <property type="evidence" value="ECO:0007669"/>
    <property type="project" value="InterPro"/>
</dbReference>
<evidence type="ECO:0000256" key="8">
    <source>
        <dbReference type="SAM" id="MobiDB-lite"/>
    </source>
</evidence>
<keyword evidence="4" id="KW-0805">Transcription regulation</keyword>
<comment type="caution">
    <text evidence="10">The sequence shown here is derived from an EMBL/GenBank/DDBJ whole genome shotgun (WGS) entry which is preliminary data.</text>
</comment>
<evidence type="ECO:0000256" key="5">
    <source>
        <dbReference type="ARBA" id="ARBA00023163"/>
    </source>
</evidence>
<feature type="compositionally biased region" description="Low complexity" evidence="8">
    <location>
        <begin position="1834"/>
        <end position="1849"/>
    </location>
</feature>
<dbReference type="Proteomes" id="UP000765509">
    <property type="component" value="Unassembled WGS sequence"/>
</dbReference>
<evidence type="ECO:0000256" key="4">
    <source>
        <dbReference type="ARBA" id="ARBA00023015"/>
    </source>
</evidence>
<feature type="region of interest" description="Disordered" evidence="8">
    <location>
        <begin position="996"/>
        <end position="1015"/>
    </location>
</feature>
<accession>A0A9Q3CCX2</accession>
<gene>
    <name evidence="10" type="ORF">O181_020137</name>
</gene>
<evidence type="ECO:0000313" key="11">
    <source>
        <dbReference type="Proteomes" id="UP000765509"/>
    </source>
</evidence>
<sequence>MPLHPSGSRSIMLQAESPQPPSNSDLEKCGLTPYRLLPPDWRLPTQVNQPELGYPGLHPTHPGQQEDAITKLLVQVGFGARILVGTESFSAHQMIYKKLNDDTGFNISSAALSALIEARRRYCAINSYDTNSTIKVPGRVTLNDQKRENWLRDLADNSIPLLKLSKNVPHGFKGEKLLEMLVARKIHAVRATWYIRLIGLNEVNAQRNKNDLSHIRYTLAFTCDVCQFLQKQLAEVTVPSQTTLFVSTTNLITTSSRLAGMNVRSKPRSSTLSDPETRKNWVAKWNQSCQLLKRFYFESLLDQPSFFKWLVDQLKVANFAQVNFLLEIHRSMLDRFCLSSNLVRTFVEACLGQIRFIAKQTANSYLSKLEHRLKLAVQSTFIFCPDNFVWPDLWLSNKILLEDIILSNVSLLNTPINPLKQDIKAHQVKEMLKNDFFAINWRVDELVGDAGIGTGVIRNTFTRRAQLVEILDRYTDYSDCSKLYYKYFINPSICGHTVVPFKDKLEVLLSWATTPFRTSDKRVYLTANTLSLVKHDSKKIEDDFQNILIGWLEQIESVEGGDLLVRLFSELSRHNIFSYGAYVQRMVAKGDTECDMLVGKSTGLQILLSEWMPLASSTKLLRERNHYLKRSPGRDTARNVLMATIADMKSAIATGDHEKFIRLLRRPLDVSHPTSSNRKVLAESLPDALIHLITDLSSCDWTVSALSARSASSRPAAMVSALLTWGVQLFELSHTYNKLFDVIHKVVQIDLSRAETIRSCDRTQNEFRNPLQSIYLCLQVVCVAASKNREILEISGQLVDLVSRLFTLYFHFRRLTGVASSVDRGFVRCLRSLVIESNLMDGQILEVLDKENQFVFDESIPGLSTTASPSSRTSEILNLIQFPSIEQASRLVTKFWEEYRSDMDWGPTLWHSLVTAIKISDQGYCTDSSLVKSEEQAQSSLAHWIRIRHAILQFCETVDMLYDEGLRGCIVKTVTINSPHLDDESLLLPLSRTSATKLSSEEREEGEEGEEFSTDNFTSKPALYCNSRSLSPTLRRLLVELASIGLANIDVVLEEYVLRPIADDIPQMLMKLDASSAKEPLITRLKLQQCSQAKQALKQLEEMFELIVEILCEQNAHQYTEVSQSFKESALNLAEPIAIAAPHLPLPHVGSSVTAQINPKELDFAMEEYVRFWRLNVERRLWFEQGDEGIAFCSRLLLSLLISIKTISEAAVNHQSLEERAKEDSYEYVLQKILQILARFNTLLCKDLTLLRRLLPLQAAVFLNPILEFTEKNDFGTNFHANLIQSIDELLPYPLPVDLSNQRYPQLEAIFKDTCIFNHSARTRQFQLHIRLLISSSPPQVAVIKEAPGELNAILFALVEVMARRLHLTDSKDASPFFLTCLPASVAEALIIKLSAYLGMSICRLLGPNQTEPAPEVIRIHHICRCINTLTNQLATRKYQMNDDVTIKVMGGFGQLACNATLESYLSYWHQLKACLTLLSARFHEYSITKPSLGSTRMDLRILRGLLHSIQVVLWSLPGLIQHLGDLKQTIAEMWVDVALRVQGDTAILNQVMDTVGILLFSTPPSESCLTAAVGFFRKRFRWLYQPILNLEDGINVAPINRLKYLLGSSLRGSSNTFQERPKDGTIKFVEEKAWEELEKMDVSGPGFISIDALKCQTLSQVEPIPESTRQLANNCCKSKRTCGEMEDGIMGEDLDEAGEGVEDRFAESYMPGAEAEEEDGPMRGERDSFEHELITDGLSMMPLHFLRSLCPPRSRLLGDDWIVLAERQRRLQIRQAEKAQQQQSEIQPAKDSNQSKKRKVLSATIIPVEVASTQSSSIGPTLRSTRSTRKKSSAPSTTMSLTTSASTAKRAKKR</sequence>
<dbReference type="PANTHER" id="PTHR46567">
    <property type="entry name" value="MEDIATOR OF RNA POLYMERASE II TRANSCRIPTION SUBUNIT 12"/>
    <property type="match status" value="1"/>
</dbReference>
<evidence type="ECO:0000259" key="9">
    <source>
        <dbReference type="SMART" id="SM01281"/>
    </source>
</evidence>
<dbReference type="InterPro" id="IPR019035">
    <property type="entry name" value="Mediator_Med12"/>
</dbReference>
<protein>
    <recommendedName>
        <fullName evidence="3">Mediator of RNA polymerase II transcription subunit 12</fullName>
    </recommendedName>
    <alternativeName>
        <fullName evidence="7">Mediator complex subunit 12</fullName>
    </alternativeName>
</protein>
<dbReference type="EMBL" id="AVOT02005966">
    <property type="protein sequence ID" value="MBW0480422.1"/>
    <property type="molecule type" value="Genomic_DNA"/>
</dbReference>
<reference evidence="10" key="1">
    <citation type="submission" date="2021-03" db="EMBL/GenBank/DDBJ databases">
        <title>Draft genome sequence of rust myrtle Austropuccinia psidii MF-1, a brazilian biotype.</title>
        <authorList>
            <person name="Quecine M.C."/>
            <person name="Pachon D.M.R."/>
            <person name="Bonatelli M.L."/>
            <person name="Correr F.H."/>
            <person name="Franceschini L.M."/>
            <person name="Leite T.F."/>
            <person name="Margarido G.R.A."/>
            <person name="Almeida C.A."/>
            <person name="Ferrarezi J.A."/>
            <person name="Labate C.A."/>
        </authorList>
    </citation>
    <scope>NUCLEOTIDE SEQUENCE</scope>
    <source>
        <strain evidence="10">MF-1</strain>
    </source>
</reference>
<dbReference type="GO" id="GO:0016592">
    <property type="term" value="C:mediator complex"/>
    <property type="evidence" value="ECO:0007669"/>
    <property type="project" value="InterPro"/>
</dbReference>
<dbReference type="OrthoDB" id="20828at2759"/>
<evidence type="ECO:0000256" key="3">
    <source>
        <dbReference type="ARBA" id="ARBA00019622"/>
    </source>
</evidence>
<feature type="compositionally biased region" description="Low complexity" evidence="8">
    <location>
        <begin position="1779"/>
        <end position="1788"/>
    </location>
</feature>
<evidence type="ECO:0000313" key="10">
    <source>
        <dbReference type="EMBL" id="MBW0480422.1"/>
    </source>
</evidence>
<evidence type="ECO:0000256" key="2">
    <source>
        <dbReference type="ARBA" id="ARBA00010289"/>
    </source>
</evidence>
<evidence type="ECO:0000256" key="6">
    <source>
        <dbReference type="ARBA" id="ARBA00023242"/>
    </source>
</evidence>
<feature type="region of interest" description="Disordered" evidence="8">
    <location>
        <begin position="1776"/>
        <end position="1801"/>
    </location>
</feature>
<feature type="domain" description="Mediator complex subunit Med12" evidence="9">
    <location>
        <begin position="133"/>
        <end position="196"/>
    </location>
</feature>
<name>A0A9Q3CCX2_9BASI</name>
<feature type="region of interest" description="Disordered" evidence="8">
    <location>
        <begin position="1"/>
        <end position="26"/>
    </location>
</feature>
<dbReference type="PANTHER" id="PTHR46567:SF1">
    <property type="entry name" value="MEDIATOR OF RNA POLYMERASE II TRANSCRIPTION SUBUNIT 12"/>
    <property type="match status" value="1"/>
</dbReference>
<dbReference type="SMART" id="SM01281">
    <property type="entry name" value="Med12"/>
    <property type="match status" value="1"/>
</dbReference>
<proteinExistence type="inferred from homology"/>
<dbReference type="Pfam" id="PF09497">
    <property type="entry name" value="Med12"/>
    <property type="match status" value="1"/>
</dbReference>
<evidence type="ECO:0000256" key="1">
    <source>
        <dbReference type="ARBA" id="ARBA00004123"/>
    </source>
</evidence>
<feature type="compositionally biased region" description="Acidic residues" evidence="8">
    <location>
        <begin position="1002"/>
        <end position="1013"/>
    </location>
</feature>
<comment type="subcellular location">
    <subcellularLocation>
        <location evidence="1">Nucleus</location>
    </subcellularLocation>
</comment>
<feature type="region of interest" description="Disordered" evidence="8">
    <location>
        <begin position="1813"/>
        <end position="1855"/>
    </location>
</feature>
<keyword evidence="6" id="KW-0539">Nucleus</keyword>
<keyword evidence="5" id="KW-0804">Transcription</keyword>
<comment type="similarity">
    <text evidence="2">Belongs to the Mediator complex subunit 12 family.</text>
</comment>
<organism evidence="10 11">
    <name type="scientific">Austropuccinia psidii MF-1</name>
    <dbReference type="NCBI Taxonomy" id="1389203"/>
    <lineage>
        <taxon>Eukaryota</taxon>
        <taxon>Fungi</taxon>
        <taxon>Dikarya</taxon>
        <taxon>Basidiomycota</taxon>
        <taxon>Pucciniomycotina</taxon>
        <taxon>Pucciniomycetes</taxon>
        <taxon>Pucciniales</taxon>
        <taxon>Sphaerophragmiaceae</taxon>
        <taxon>Austropuccinia</taxon>
    </lineage>
</organism>
<keyword evidence="11" id="KW-1185">Reference proteome</keyword>
<evidence type="ECO:0000256" key="7">
    <source>
        <dbReference type="ARBA" id="ARBA00032010"/>
    </source>
</evidence>
<dbReference type="GO" id="GO:0006357">
    <property type="term" value="P:regulation of transcription by RNA polymerase II"/>
    <property type="evidence" value="ECO:0007669"/>
    <property type="project" value="InterPro"/>
</dbReference>